<dbReference type="InterPro" id="IPR036259">
    <property type="entry name" value="MFS_trans_sf"/>
</dbReference>
<dbReference type="Proteomes" id="UP000799424">
    <property type="component" value="Unassembled WGS sequence"/>
</dbReference>
<dbReference type="EMBL" id="MU006223">
    <property type="protein sequence ID" value="KAF2828111.1"/>
    <property type="molecule type" value="Genomic_DNA"/>
</dbReference>
<evidence type="ECO:0000313" key="6">
    <source>
        <dbReference type="EMBL" id="KAF2828111.1"/>
    </source>
</evidence>
<dbReference type="PANTHER" id="PTHR23502">
    <property type="entry name" value="MAJOR FACILITATOR SUPERFAMILY"/>
    <property type="match status" value="1"/>
</dbReference>
<sequence length="440" mass="48198">MSIPLSDLLSYSTDTASEPVQIVLNEHTSRSATAYAWSTRRKWTLLAIVAFCQVSMNFYAAVYSNAVDGINTSFGVSNARMGMVAFLISYAAPWSEELGRWPIMQASLLLTNTSILVCARATSFGGVIGGRVMGGISSAGGSVTLGIVADMFIADNQQHAVAFASLFSSLGAVIGGIAGGPIQQFLPSWRWNPWIQLMLGSFTQLLHLIVAKETLSTILLGREAKKQRKLGGQNRFNPKAIAMTMFRPYQMLMFEPVVLFLSRLSGFADALIFSFFESYARRAKGETLTSEARLKALLYHAVLLPIGLLICAFVATSPPLHRSGPRILDYMVAAYGSYAASATGGNGFMRDFLAGMCALFTGPMYKKLSIRNSYLVLFGLATLFCIPVYIFYYKGAAIRARSKFASKLAKDREELEALKRLNSVDVEEMEAVERRVSREV</sequence>
<dbReference type="AlphaFoldDB" id="A0A6A7A485"/>
<keyword evidence="4 5" id="KW-0472">Membrane</keyword>
<comment type="subcellular location">
    <subcellularLocation>
        <location evidence="1">Membrane</location>
        <topology evidence="1">Multi-pass membrane protein</topology>
    </subcellularLocation>
</comment>
<accession>A0A6A7A485</accession>
<feature type="transmembrane region" description="Helical" evidence="5">
    <location>
        <begin position="252"/>
        <end position="276"/>
    </location>
</feature>
<dbReference type="SUPFAM" id="SSF103473">
    <property type="entry name" value="MFS general substrate transporter"/>
    <property type="match status" value="1"/>
</dbReference>
<feature type="transmembrane region" description="Helical" evidence="5">
    <location>
        <begin position="160"/>
        <end position="182"/>
    </location>
</feature>
<feature type="transmembrane region" description="Helical" evidence="5">
    <location>
        <begin position="43"/>
        <end position="62"/>
    </location>
</feature>
<dbReference type="GO" id="GO:0005886">
    <property type="term" value="C:plasma membrane"/>
    <property type="evidence" value="ECO:0007669"/>
    <property type="project" value="TreeGrafter"/>
</dbReference>
<evidence type="ECO:0000256" key="5">
    <source>
        <dbReference type="SAM" id="Phobius"/>
    </source>
</evidence>
<evidence type="ECO:0000256" key="1">
    <source>
        <dbReference type="ARBA" id="ARBA00004141"/>
    </source>
</evidence>
<evidence type="ECO:0000313" key="7">
    <source>
        <dbReference type="Proteomes" id="UP000799424"/>
    </source>
</evidence>
<keyword evidence="2 5" id="KW-0812">Transmembrane</keyword>
<evidence type="ECO:0000256" key="2">
    <source>
        <dbReference type="ARBA" id="ARBA00022692"/>
    </source>
</evidence>
<dbReference type="Pfam" id="PF07690">
    <property type="entry name" value="MFS_1"/>
    <property type="match status" value="1"/>
</dbReference>
<dbReference type="PANTHER" id="PTHR23502:SF3">
    <property type="entry name" value="MAJOR FACILITATOR SUPERFAMILY (MFS) PROFILE DOMAIN-CONTAINING PROTEIN-RELATED"/>
    <property type="match status" value="1"/>
</dbReference>
<dbReference type="GO" id="GO:0022857">
    <property type="term" value="F:transmembrane transporter activity"/>
    <property type="evidence" value="ECO:0007669"/>
    <property type="project" value="InterPro"/>
</dbReference>
<dbReference type="InterPro" id="IPR011701">
    <property type="entry name" value="MFS"/>
</dbReference>
<keyword evidence="3 5" id="KW-1133">Transmembrane helix</keyword>
<gene>
    <name evidence="6" type="ORF">CC86DRAFT_445139</name>
</gene>
<name>A0A6A7A485_9PLEO</name>
<organism evidence="6 7">
    <name type="scientific">Ophiobolus disseminans</name>
    <dbReference type="NCBI Taxonomy" id="1469910"/>
    <lineage>
        <taxon>Eukaryota</taxon>
        <taxon>Fungi</taxon>
        <taxon>Dikarya</taxon>
        <taxon>Ascomycota</taxon>
        <taxon>Pezizomycotina</taxon>
        <taxon>Dothideomycetes</taxon>
        <taxon>Pleosporomycetidae</taxon>
        <taxon>Pleosporales</taxon>
        <taxon>Pleosporineae</taxon>
        <taxon>Phaeosphaeriaceae</taxon>
        <taxon>Ophiobolus</taxon>
    </lineage>
</organism>
<dbReference type="Gene3D" id="1.20.1250.20">
    <property type="entry name" value="MFS general substrate transporter like domains"/>
    <property type="match status" value="1"/>
</dbReference>
<dbReference type="OrthoDB" id="5376138at2759"/>
<feature type="transmembrane region" description="Helical" evidence="5">
    <location>
        <begin position="374"/>
        <end position="393"/>
    </location>
</feature>
<keyword evidence="7" id="KW-1185">Reference proteome</keyword>
<evidence type="ECO:0000256" key="3">
    <source>
        <dbReference type="ARBA" id="ARBA00022989"/>
    </source>
</evidence>
<protein>
    <submittedName>
        <fullName evidence="6">MFS general substrate transporter</fullName>
    </submittedName>
</protein>
<reference evidence="6" key="1">
    <citation type="journal article" date="2020" name="Stud. Mycol.">
        <title>101 Dothideomycetes genomes: a test case for predicting lifestyles and emergence of pathogens.</title>
        <authorList>
            <person name="Haridas S."/>
            <person name="Albert R."/>
            <person name="Binder M."/>
            <person name="Bloem J."/>
            <person name="Labutti K."/>
            <person name="Salamov A."/>
            <person name="Andreopoulos B."/>
            <person name="Baker S."/>
            <person name="Barry K."/>
            <person name="Bills G."/>
            <person name="Bluhm B."/>
            <person name="Cannon C."/>
            <person name="Castanera R."/>
            <person name="Culley D."/>
            <person name="Daum C."/>
            <person name="Ezra D."/>
            <person name="Gonzalez J."/>
            <person name="Henrissat B."/>
            <person name="Kuo A."/>
            <person name="Liang C."/>
            <person name="Lipzen A."/>
            <person name="Lutzoni F."/>
            <person name="Magnuson J."/>
            <person name="Mondo S."/>
            <person name="Nolan M."/>
            <person name="Ohm R."/>
            <person name="Pangilinan J."/>
            <person name="Park H.-J."/>
            <person name="Ramirez L."/>
            <person name="Alfaro M."/>
            <person name="Sun H."/>
            <person name="Tritt A."/>
            <person name="Yoshinaga Y."/>
            <person name="Zwiers L.-H."/>
            <person name="Turgeon B."/>
            <person name="Goodwin S."/>
            <person name="Spatafora J."/>
            <person name="Crous P."/>
            <person name="Grigoriev I."/>
        </authorList>
    </citation>
    <scope>NUCLEOTIDE SEQUENCE</scope>
    <source>
        <strain evidence="6">CBS 113818</strain>
    </source>
</reference>
<evidence type="ECO:0000256" key="4">
    <source>
        <dbReference type="ARBA" id="ARBA00023136"/>
    </source>
</evidence>
<proteinExistence type="predicted"/>
<feature type="transmembrane region" description="Helical" evidence="5">
    <location>
        <begin position="296"/>
        <end position="315"/>
    </location>
</feature>
<feature type="transmembrane region" description="Helical" evidence="5">
    <location>
        <begin position="134"/>
        <end position="153"/>
    </location>
</feature>